<feature type="transmembrane region" description="Helical" evidence="1">
    <location>
        <begin position="69"/>
        <end position="85"/>
    </location>
</feature>
<feature type="transmembrane region" description="Helical" evidence="1">
    <location>
        <begin position="34"/>
        <end position="57"/>
    </location>
</feature>
<sequence>MASTPPVNYLAVLLTGWILFVGFKVTVHTVLNEFLIMTVMALIIGLWAPGGLGGGATSASWRADKPRRAPYALAMNELLAVNLAVPTTPLINYWAVLAAMVSSMVVGFVFYHRKVLGTRWMAAVGHTEESVESGPVWIYPAAMAASFVTAWILAGAGYLSYLFYGGSFLWNVLLTGWILWFGLTALRFFVHDLFGPSRGKHTWLAALNEFATVTVMCLIIGLWEPAGLDQYVQVVGG</sequence>
<name>A0A399J786_9MICC</name>
<comment type="caution">
    <text evidence="2">The sequence shown here is derived from an EMBL/GenBank/DDBJ whole genome shotgun (WGS) entry which is preliminary data.</text>
</comment>
<dbReference type="InterPro" id="IPR013879">
    <property type="entry name" value="DUF1761"/>
</dbReference>
<keyword evidence="1" id="KW-1133">Transmembrane helix</keyword>
<evidence type="ECO:0000313" key="2">
    <source>
        <dbReference type="EMBL" id="RII41341.1"/>
    </source>
</evidence>
<evidence type="ECO:0000313" key="3">
    <source>
        <dbReference type="Proteomes" id="UP000265419"/>
    </source>
</evidence>
<feature type="transmembrane region" description="Helical" evidence="1">
    <location>
        <begin position="7"/>
        <end position="28"/>
    </location>
</feature>
<feature type="transmembrane region" description="Helical" evidence="1">
    <location>
        <begin position="202"/>
        <end position="223"/>
    </location>
</feature>
<dbReference type="Pfam" id="PF08570">
    <property type="entry name" value="DUF1761"/>
    <property type="match status" value="1"/>
</dbReference>
<keyword evidence="3" id="KW-1185">Reference proteome</keyword>
<keyword evidence="1" id="KW-0812">Transmembrane</keyword>
<dbReference type="Proteomes" id="UP000265419">
    <property type="component" value="Unassembled WGS sequence"/>
</dbReference>
<dbReference type="AlphaFoldDB" id="A0A399J786"/>
<accession>A0A399J786</accession>
<feature type="transmembrane region" description="Helical" evidence="1">
    <location>
        <begin position="91"/>
        <end position="111"/>
    </location>
</feature>
<dbReference type="EMBL" id="QQXK01000029">
    <property type="protein sequence ID" value="RII41341.1"/>
    <property type="molecule type" value="Genomic_DNA"/>
</dbReference>
<feature type="transmembrane region" description="Helical" evidence="1">
    <location>
        <begin position="136"/>
        <end position="162"/>
    </location>
</feature>
<organism evidence="2 3">
    <name type="scientific">Galactobacter valiniphilus</name>
    <dbReference type="NCBI Taxonomy" id="2676122"/>
    <lineage>
        <taxon>Bacteria</taxon>
        <taxon>Bacillati</taxon>
        <taxon>Actinomycetota</taxon>
        <taxon>Actinomycetes</taxon>
        <taxon>Micrococcales</taxon>
        <taxon>Micrococcaceae</taxon>
        <taxon>Galactobacter</taxon>
    </lineage>
</organism>
<evidence type="ECO:0000256" key="1">
    <source>
        <dbReference type="SAM" id="Phobius"/>
    </source>
</evidence>
<reference evidence="2 3" key="1">
    <citation type="submission" date="2018-07" db="EMBL/GenBank/DDBJ databases">
        <title>Arthrobacter sp. nov., isolated from raw cow's milk with high bacterial count.</title>
        <authorList>
            <person name="Hahne J."/>
            <person name="Isele D."/>
            <person name="Lipski A."/>
        </authorList>
    </citation>
    <scope>NUCLEOTIDE SEQUENCE [LARGE SCALE GENOMIC DNA]</scope>
    <source>
        <strain evidence="2 3">JZ R-35</strain>
    </source>
</reference>
<feature type="transmembrane region" description="Helical" evidence="1">
    <location>
        <begin position="168"/>
        <end position="190"/>
    </location>
</feature>
<gene>
    <name evidence="2" type="ORF">DWB68_12980</name>
</gene>
<proteinExistence type="predicted"/>
<keyword evidence="1" id="KW-0472">Membrane</keyword>
<protein>
    <submittedName>
        <fullName evidence="2">DUF1761 domain-containing protein</fullName>
    </submittedName>
</protein>